<accession>A0ABN7X5N2</accession>
<feature type="non-terminal residue" evidence="2">
    <location>
        <position position="1"/>
    </location>
</feature>
<feature type="region of interest" description="Disordered" evidence="1">
    <location>
        <begin position="1"/>
        <end position="51"/>
    </location>
</feature>
<evidence type="ECO:0000313" key="2">
    <source>
        <dbReference type="EMBL" id="CAG8848695.1"/>
    </source>
</evidence>
<evidence type="ECO:0000313" key="3">
    <source>
        <dbReference type="Proteomes" id="UP000789901"/>
    </source>
</evidence>
<sequence>MEKNEENSKKRNINLVDITENSSESEEKYATNSSNQQSSTKKNLDRKEKSHRHYKATCYYCISKKTWAKEKLAKLEAYLANECSNCPENILWYWCEK</sequence>
<proteinExistence type="predicted"/>
<dbReference type="Proteomes" id="UP000789901">
    <property type="component" value="Unassembled WGS sequence"/>
</dbReference>
<evidence type="ECO:0000256" key="1">
    <source>
        <dbReference type="SAM" id="MobiDB-lite"/>
    </source>
</evidence>
<feature type="non-terminal residue" evidence="2">
    <location>
        <position position="97"/>
    </location>
</feature>
<protein>
    <submittedName>
        <fullName evidence="2">18903_t:CDS:1</fullName>
    </submittedName>
</protein>
<gene>
    <name evidence="2" type="ORF">GMARGA_LOCUS39314</name>
</gene>
<name>A0ABN7X5N2_GIGMA</name>
<keyword evidence="3" id="KW-1185">Reference proteome</keyword>
<dbReference type="EMBL" id="CAJVQB010093071">
    <property type="protein sequence ID" value="CAG8848695.1"/>
    <property type="molecule type" value="Genomic_DNA"/>
</dbReference>
<feature type="compositionally biased region" description="Low complexity" evidence="1">
    <location>
        <begin position="31"/>
        <end position="41"/>
    </location>
</feature>
<organism evidence="2 3">
    <name type="scientific">Gigaspora margarita</name>
    <dbReference type="NCBI Taxonomy" id="4874"/>
    <lineage>
        <taxon>Eukaryota</taxon>
        <taxon>Fungi</taxon>
        <taxon>Fungi incertae sedis</taxon>
        <taxon>Mucoromycota</taxon>
        <taxon>Glomeromycotina</taxon>
        <taxon>Glomeromycetes</taxon>
        <taxon>Diversisporales</taxon>
        <taxon>Gigasporaceae</taxon>
        <taxon>Gigaspora</taxon>
    </lineage>
</organism>
<reference evidence="2 3" key="1">
    <citation type="submission" date="2021-06" db="EMBL/GenBank/DDBJ databases">
        <authorList>
            <person name="Kallberg Y."/>
            <person name="Tangrot J."/>
            <person name="Rosling A."/>
        </authorList>
    </citation>
    <scope>NUCLEOTIDE SEQUENCE [LARGE SCALE GENOMIC DNA]</scope>
    <source>
        <strain evidence="2 3">120-4 pot B 10/14</strain>
    </source>
</reference>
<comment type="caution">
    <text evidence="2">The sequence shown here is derived from an EMBL/GenBank/DDBJ whole genome shotgun (WGS) entry which is preliminary data.</text>
</comment>